<dbReference type="InterPro" id="IPR012337">
    <property type="entry name" value="RNaseH-like_sf"/>
</dbReference>
<dbReference type="PROSITE" id="PS50879">
    <property type="entry name" value="RNASE_H_1"/>
    <property type="match status" value="1"/>
</dbReference>
<feature type="region of interest" description="Disordered" evidence="2">
    <location>
        <begin position="172"/>
        <end position="196"/>
    </location>
</feature>
<gene>
    <name evidence="4" type="ORF">BFW01_g10965</name>
</gene>
<evidence type="ECO:0000313" key="5">
    <source>
        <dbReference type="Proteomes" id="UP000627934"/>
    </source>
</evidence>
<dbReference type="GO" id="GO:0004523">
    <property type="term" value="F:RNA-DNA hybrid ribonuclease activity"/>
    <property type="evidence" value="ECO:0007669"/>
    <property type="project" value="InterPro"/>
</dbReference>
<feature type="compositionally biased region" description="Polar residues" evidence="2">
    <location>
        <begin position="785"/>
        <end position="801"/>
    </location>
</feature>
<dbReference type="GO" id="GO:0006623">
    <property type="term" value="P:protein targeting to vacuole"/>
    <property type="evidence" value="ECO:0007669"/>
    <property type="project" value="TreeGrafter"/>
</dbReference>
<dbReference type="EMBL" id="MDYX01000024">
    <property type="protein sequence ID" value="KAF9629762.1"/>
    <property type="molecule type" value="Genomic_DNA"/>
</dbReference>
<accession>A0A8H7IR32</accession>
<feature type="compositionally biased region" description="Polar residues" evidence="2">
    <location>
        <begin position="30"/>
        <end position="44"/>
    </location>
</feature>
<dbReference type="SUPFAM" id="SSF53098">
    <property type="entry name" value="Ribonuclease H-like"/>
    <property type="match status" value="1"/>
</dbReference>
<evidence type="ECO:0000259" key="3">
    <source>
        <dbReference type="PROSITE" id="PS50879"/>
    </source>
</evidence>
<evidence type="ECO:0000256" key="1">
    <source>
        <dbReference type="ARBA" id="ARBA00006545"/>
    </source>
</evidence>
<evidence type="ECO:0000313" key="4">
    <source>
        <dbReference type="EMBL" id="KAF9629762.1"/>
    </source>
</evidence>
<feature type="region of interest" description="Disordered" evidence="2">
    <location>
        <begin position="780"/>
        <end position="801"/>
    </location>
</feature>
<sequence length="801" mass="86096">MTSSTQLKNDATTSEGCSLPIPVWTEHPDTPNSASGGKQKQPQLVSDDGLHVAARPDDGLQVVVRKPVPNVDGLHVVDAESTDLPPPYESPTGRCLVLPSRAAEWRVKSATDRDIRLSTLAAAVLVNEKVLDGANVELIRIYGDEQRKATADEKTSTFSTVYEIQRSASKTSLRSFRKKAEEQQQQQAAGSIRRSSSAAALSPASAAGDVYGPGSHSAASSSLALAAAAPSASASSLSVGSSGEAAGGRSEARVARKQSGAERLDRFAEEVATSGKGLAKVIGMGLAAPGAYTHELAREVHNMPRLYGDETVRKDEKIVGFTSGLAAAGKGFGYGLYDGIAGFFVQPVKGAKEEGTKGFVKGFVKGVGGLAVKPAAGGIGLAGHTLMGIQKSIEKTISRKPTEEECVAVASPRNWLDGLGPPSSVFASIAPLLPPPLATTAGLYASSQNSPAALIPTLSTNTHPPLVPNYQTGLDAIEYELALSTKWNKATIMHFTLYRRSQEKTTPMNKHTSRPIPLKRKEASATVMADVRPLPTSASHNQETTPPVPVIDNVLNKFESVTLDSTETPASHSPTAQQTRYRYARWKATQYPGDIIIKEWDESILDAQLACEINTKTGEISFFTDGAFASGEPGSGAAVVWRPPGELQDWWDRECRTLWGINDNNEAEAFAVWLALRVALWMQSMNINITHINIFTDSRTILKRVDWHSADDRLVTHANPLVRYTRNIHNYTRALMAQGIKVTLRWVKAHKEKEDPKWAVVGNMTADRLAKEARPLVPLLGGQASGESTHSDLSGQQIRKL</sequence>
<proteinExistence type="inferred from homology"/>
<feature type="region of interest" description="Disordered" evidence="2">
    <location>
        <begin position="235"/>
        <end position="260"/>
    </location>
</feature>
<dbReference type="GO" id="GO:0003676">
    <property type="term" value="F:nucleic acid binding"/>
    <property type="evidence" value="ECO:0007669"/>
    <property type="project" value="InterPro"/>
</dbReference>
<feature type="compositionally biased region" description="Low complexity" evidence="2">
    <location>
        <begin position="183"/>
        <end position="196"/>
    </location>
</feature>
<dbReference type="Pfam" id="PF00075">
    <property type="entry name" value="RNase_H"/>
    <property type="match status" value="1"/>
</dbReference>
<dbReference type="Gene3D" id="3.30.420.10">
    <property type="entry name" value="Ribonuclease H-like superfamily/Ribonuclease H"/>
    <property type="match status" value="1"/>
</dbReference>
<protein>
    <recommendedName>
        <fullName evidence="3">RNase H type-1 domain-containing protein</fullName>
    </recommendedName>
</protein>
<name>A0A8H7IR32_9PEZI</name>
<feature type="compositionally biased region" description="Low complexity" evidence="2">
    <location>
        <begin position="235"/>
        <end position="249"/>
    </location>
</feature>
<dbReference type="PANTHER" id="PTHR16166">
    <property type="entry name" value="VACUOLAR PROTEIN SORTING-ASSOCIATED PROTEIN VPS13"/>
    <property type="match status" value="1"/>
</dbReference>
<comment type="caution">
    <text evidence="4">The sequence shown here is derived from an EMBL/GenBank/DDBJ whole genome shotgun (WGS) entry which is preliminary data.</text>
</comment>
<dbReference type="Proteomes" id="UP000627934">
    <property type="component" value="Unassembled WGS sequence"/>
</dbReference>
<dbReference type="CDD" id="cd09276">
    <property type="entry name" value="Rnase_HI_RT_non_LTR"/>
    <property type="match status" value="1"/>
</dbReference>
<comment type="similarity">
    <text evidence="1">Belongs to the VPS13 family.</text>
</comment>
<dbReference type="InterPro" id="IPR002156">
    <property type="entry name" value="RNaseH_domain"/>
</dbReference>
<dbReference type="InterPro" id="IPR036397">
    <property type="entry name" value="RNaseH_sf"/>
</dbReference>
<feature type="compositionally biased region" description="Basic and acidic residues" evidence="2">
    <location>
        <begin position="250"/>
        <end position="260"/>
    </location>
</feature>
<feature type="compositionally biased region" description="Polar residues" evidence="2">
    <location>
        <begin position="1"/>
        <end position="16"/>
    </location>
</feature>
<feature type="domain" description="RNase H type-1" evidence="3">
    <location>
        <begin position="616"/>
        <end position="775"/>
    </location>
</feature>
<dbReference type="GO" id="GO:0045053">
    <property type="term" value="P:protein retention in Golgi apparatus"/>
    <property type="evidence" value="ECO:0007669"/>
    <property type="project" value="TreeGrafter"/>
</dbReference>
<reference evidence="4" key="1">
    <citation type="submission" date="2016-08" db="EMBL/GenBank/DDBJ databases">
        <authorList>
            <person name="Yan J."/>
        </authorList>
    </citation>
    <scope>NUCLEOTIDE SEQUENCE</scope>
    <source>
        <strain evidence="4">CSS-01s</strain>
    </source>
</reference>
<dbReference type="InterPro" id="IPR026847">
    <property type="entry name" value="VPS13"/>
</dbReference>
<dbReference type="AlphaFoldDB" id="A0A8H7IR32"/>
<feature type="region of interest" description="Disordered" evidence="2">
    <location>
        <begin position="1"/>
        <end position="47"/>
    </location>
</feature>
<reference evidence="4" key="2">
    <citation type="journal article" date="2018" name="DNA Res.">
        <title>Comparative genome and transcriptome analyses reveal adaptations to opportunistic infections in woody plant degrading pathogens of Botryosphaeriaceae.</title>
        <authorList>
            <person name="Yan J.Y."/>
            <person name="Zhao W.S."/>
            <person name="Chen Z."/>
            <person name="Xing Q.K."/>
            <person name="Zhang W."/>
            <person name="Chethana K.W.T."/>
            <person name="Xue M.F."/>
            <person name="Xu J.P."/>
            <person name="Phillips A.J.L."/>
            <person name="Wang Y."/>
            <person name="Liu J.H."/>
            <person name="Liu M."/>
            <person name="Zhou Y."/>
            <person name="Jayawardena R.S."/>
            <person name="Manawasinghe I.S."/>
            <person name="Huang J.B."/>
            <person name="Qiao G.H."/>
            <person name="Fu C.Y."/>
            <person name="Guo F.F."/>
            <person name="Dissanayake A.J."/>
            <person name="Peng Y.L."/>
            <person name="Hyde K.D."/>
            <person name="Li X.H."/>
        </authorList>
    </citation>
    <scope>NUCLEOTIDE SEQUENCE</scope>
    <source>
        <strain evidence="4">CSS-01s</strain>
    </source>
</reference>
<evidence type="ECO:0000256" key="2">
    <source>
        <dbReference type="SAM" id="MobiDB-lite"/>
    </source>
</evidence>
<organism evidence="4 5">
    <name type="scientific">Lasiodiplodia theobromae</name>
    <dbReference type="NCBI Taxonomy" id="45133"/>
    <lineage>
        <taxon>Eukaryota</taxon>
        <taxon>Fungi</taxon>
        <taxon>Dikarya</taxon>
        <taxon>Ascomycota</taxon>
        <taxon>Pezizomycotina</taxon>
        <taxon>Dothideomycetes</taxon>
        <taxon>Dothideomycetes incertae sedis</taxon>
        <taxon>Botryosphaeriales</taxon>
        <taxon>Botryosphaeriaceae</taxon>
        <taxon>Lasiodiplodia</taxon>
    </lineage>
</organism>
<dbReference type="PANTHER" id="PTHR16166:SF93">
    <property type="entry name" value="INTERMEMBRANE LIPID TRANSFER PROTEIN VPS13"/>
    <property type="match status" value="1"/>
</dbReference>